<protein>
    <submittedName>
        <fullName evidence="1">Uncharacterized protein</fullName>
    </submittedName>
</protein>
<name>A0A6G4A5R3_9BACL</name>
<accession>A0A6G4A5R3</accession>
<dbReference type="AlphaFoldDB" id="A0A6G4A5R3"/>
<comment type="caution">
    <text evidence="1">The sequence shown here is derived from an EMBL/GenBank/DDBJ whole genome shotgun (WGS) entry which is preliminary data.</text>
</comment>
<sequence>MRIIKTKQDILILRRAEVLPAEFLDQVEDFFLQLRDELDDEDENEFCLSRHGYIVVLETGDNVRGLDSVGLNRNNGGLLGSCPEYVELLDIGEGLQAYKIAVMYDNDYLMTFFTQTGAHDEEVEQWLKDQAERS</sequence>
<gene>
    <name evidence="1" type="ORF">GK047_27825</name>
</gene>
<dbReference type="RefSeq" id="WP_163953849.1">
    <property type="nucleotide sequence ID" value="NZ_JAAIKC010000022.1"/>
</dbReference>
<proteinExistence type="predicted"/>
<evidence type="ECO:0000313" key="1">
    <source>
        <dbReference type="EMBL" id="NEW09735.1"/>
    </source>
</evidence>
<dbReference type="EMBL" id="JAAIKC010000022">
    <property type="protein sequence ID" value="NEW09735.1"/>
    <property type="molecule type" value="Genomic_DNA"/>
</dbReference>
<organism evidence="1">
    <name type="scientific">Paenibacillus sp. SYP-B3998</name>
    <dbReference type="NCBI Taxonomy" id="2678564"/>
    <lineage>
        <taxon>Bacteria</taxon>
        <taxon>Bacillati</taxon>
        <taxon>Bacillota</taxon>
        <taxon>Bacilli</taxon>
        <taxon>Bacillales</taxon>
        <taxon>Paenibacillaceae</taxon>
        <taxon>Paenibacillus</taxon>
    </lineage>
</organism>
<reference evidence="1" key="1">
    <citation type="submission" date="2020-02" db="EMBL/GenBank/DDBJ databases">
        <authorList>
            <person name="Shen X.-R."/>
            <person name="Zhang Y.-X."/>
        </authorList>
    </citation>
    <scope>NUCLEOTIDE SEQUENCE</scope>
    <source>
        <strain evidence="1">SYP-B3998</strain>
    </source>
</reference>